<dbReference type="InterPro" id="IPR013830">
    <property type="entry name" value="SGNH_hydro"/>
</dbReference>
<dbReference type="Pfam" id="PF13472">
    <property type="entry name" value="Lipase_GDSL_2"/>
    <property type="match status" value="1"/>
</dbReference>
<dbReference type="Gene3D" id="3.40.50.1110">
    <property type="entry name" value="SGNH hydrolase"/>
    <property type="match status" value="1"/>
</dbReference>
<evidence type="ECO:0000313" key="3">
    <source>
        <dbReference type="Proteomes" id="UP000051913"/>
    </source>
</evidence>
<comment type="caution">
    <text evidence="2">The sequence shown here is derived from an EMBL/GenBank/DDBJ whole genome shotgun (WGS) entry which is preliminary data.</text>
</comment>
<dbReference type="EMBL" id="LLXX01000177">
    <property type="protein sequence ID" value="KRQ98353.1"/>
    <property type="molecule type" value="Genomic_DNA"/>
</dbReference>
<proteinExistence type="predicted"/>
<feature type="domain" description="SGNH hydrolase-type esterase" evidence="1">
    <location>
        <begin position="25"/>
        <end position="179"/>
    </location>
</feature>
<dbReference type="GO" id="GO:0016788">
    <property type="term" value="F:hydrolase activity, acting on ester bonds"/>
    <property type="evidence" value="ECO:0007669"/>
    <property type="project" value="UniProtKB-ARBA"/>
</dbReference>
<dbReference type="InterPro" id="IPR036514">
    <property type="entry name" value="SGNH_hydro_sf"/>
</dbReference>
<reference evidence="2 3" key="1">
    <citation type="submission" date="2014-03" db="EMBL/GenBank/DDBJ databases">
        <title>Bradyrhizobium valentinum sp. nov., isolated from effective nodules of Lupinus mariae-josephae, a lupine endemic of basic-lime soils in Eastern Spain.</title>
        <authorList>
            <person name="Duran D."/>
            <person name="Rey L."/>
            <person name="Navarro A."/>
            <person name="Busquets A."/>
            <person name="Imperial J."/>
            <person name="Ruiz-Argueso T."/>
        </authorList>
    </citation>
    <scope>NUCLEOTIDE SEQUENCE [LARGE SCALE GENOMIC DNA]</scope>
    <source>
        <strain evidence="2 3">LmjM3</strain>
    </source>
</reference>
<protein>
    <recommendedName>
        <fullName evidence="1">SGNH hydrolase-type esterase domain-containing protein</fullName>
    </recommendedName>
</protein>
<evidence type="ECO:0000259" key="1">
    <source>
        <dbReference type="Pfam" id="PF13472"/>
    </source>
</evidence>
<organism evidence="2 3">
    <name type="scientific">Bradyrhizobium valentinum</name>
    <dbReference type="NCBI Taxonomy" id="1518501"/>
    <lineage>
        <taxon>Bacteria</taxon>
        <taxon>Pseudomonadati</taxon>
        <taxon>Pseudomonadota</taxon>
        <taxon>Alphaproteobacteria</taxon>
        <taxon>Hyphomicrobiales</taxon>
        <taxon>Nitrobacteraceae</taxon>
        <taxon>Bradyrhizobium</taxon>
    </lineage>
</organism>
<name>A0A0R3KRW2_9BRAD</name>
<sequence>MIGYHLEQAGAESIVVCGDSRVEAALLPSSVAGVPLVNAGIGGATISLIGSEVPMIIGDYKLHLLVLSAGVNDAKIENRTTNSVSEFRSNIEAAIRKLAQNARKILLTSIPPVENGKPLGPRYYDGDLICRFNDEIASSAKRNGADFFDLAGAMTNENLELMAGMSIDGVHFSRTGYEIWRPALISAIERSLDTAN</sequence>
<keyword evidence="3" id="KW-1185">Reference proteome</keyword>
<evidence type="ECO:0000313" key="2">
    <source>
        <dbReference type="EMBL" id="KRQ98353.1"/>
    </source>
</evidence>
<dbReference type="AlphaFoldDB" id="A0A0R3KRW2"/>
<dbReference type="Proteomes" id="UP000051913">
    <property type="component" value="Unassembled WGS sequence"/>
</dbReference>
<gene>
    <name evidence="2" type="ORF">CP49_10480</name>
</gene>
<dbReference type="SUPFAM" id="SSF52266">
    <property type="entry name" value="SGNH hydrolase"/>
    <property type="match status" value="1"/>
</dbReference>
<dbReference type="InterPro" id="IPR051532">
    <property type="entry name" value="Ester_Hydrolysis_Enzymes"/>
</dbReference>
<accession>A0A0R3KRW2</accession>
<dbReference type="PANTHER" id="PTHR30383">
    <property type="entry name" value="THIOESTERASE 1/PROTEASE 1/LYSOPHOSPHOLIPASE L1"/>
    <property type="match status" value="1"/>
</dbReference>